<dbReference type="InterPro" id="IPR058647">
    <property type="entry name" value="BSH_CzcB-like"/>
</dbReference>
<dbReference type="GO" id="GO:0030313">
    <property type="term" value="C:cell envelope"/>
    <property type="evidence" value="ECO:0007669"/>
    <property type="project" value="TreeGrafter"/>
</dbReference>
<evidence type="ECO:0000313" key="6">
    <source>
        <dbReference type="Proteomes" id="UP000239872"/>
    </source>
</evidence>
<comment type="caution">
    <text evidence="5">The sequence shown here is derived from an EMBL/GenBank/DDBJ whole genome shotgun (WGS) entry which is preliminary data.</text>
</comment>
<dbReference type="GO" id="GO:0016020">
    <property type="term" value="C:membrane"/>
    <property type="evidence" value="ECO:0007669"/>
    <property type="project" value="InterPro"/>
</dbReference>
<dbReference type="Gene3D" id="2.40.50.100">
    <property type="match status" value="1"/>
</dbReference>
<evidence type="ECO:0000256" key="2">
    <source>
        <dbReference type="ARBA" id="ARBA00022448"/>
    </source>
</evidence>
<dbReference type="EMBL" id="PPSL01000011">
    <property type="protein sequence ID" value="PQJ08852.1"/>
    <property type="molecule type" value="Genomic_DNA"/>
</dbReference>
<dbReference type="OrthoDB" id="9806939at2"/>
<feature type="domain" description="CusB-like beta-barrel" evidence="3">
    <location>
        <begin position="214"/>
        <end position="290"/>
    </location>
</feature>
<sequence>MKQSILLSFLAVVLFTSCEHKEPVVEQSTKFVLSDSMLHMIEIDTVQQCALLDELSLSGEVSFNENNVVKVFPRTSGQVIDAKVSLGDHVSKGQALATIKSADVAGNYNDLSSANADLAIAKRQMDNQESLFKGGISSEREYNEAKQNYEKSLAARNKIQSVININGGGKASEGGLYTITAPIDGYIVEKKVAAGAFIRPDMGDNLFTISDLKNIWVYANVYENDISRIKEGNLVKVVPIAYPDKVYEGKIDKVSQVLDPQSKAMRVRINLENKEMLLKPEMFTKVVVNNQDAGTYTCFSSNAVLSQDGKNYVVTYNNKNDIQISGIDIIKTVGDKTYVTSGVKPGEVLITKHQLFIFNQLSNE</sequence>
<keyword evidence="2" id="KW-0813">Transport</keyword>
<dbReference type="InterPro" id="IPR058792">
    <property type="entry name" value="Beta-barrel_RND_2"/>
</dbReference>
<dbReference type="AlphaFoldDB" id="A0A2S7SPN2"/>
<dbReference type="SUPFAM" id="SSF111369">
    <property type="entry name" value="HlyD-like secretion proteins"/>
    <property type="match status" value="1"/>
</dbReference>
<evidence type="ECO:0000259" key="3">
    <source>
        <dbReference type="Pfam" id="PF25954"/>
    </source>
</evidence>
<dbReference type="InterPro" id="IPR006143">
    <property type="entry name" value="RND_pump_MFP"/>
</dbReference>
<comment type="similarity">
    <text evidence="1">Belongs to the membrane fusion protein (MFP) (TC 8.A.1) family.</text>
</comment>
<feature type="domain" description="CzcB-like barrel-sandwich hybrid" evidence="4">
    <location>
        <begin position="68"/>
        <end position="211"/>
    </location>
</feature>
<organism evidence="5 6">
    <name type="scientific">Flavipsychrobacter stenotrophus</name>
    <dbReference type="NCBI Taxonomy" id="2077091"/>
    <lineage>
        <taxon>Bacteria</taxon>
        <taxon>Pseudomonadati</taxon>
        <taxon>Bacteroidota</taxon>
        <taxon>Chitinophagia</taxon>
        <taxon>Chitinophagales</taxon>
        <taxon>Chitinophagaceae</taxon>
        <taxon>Flavipsychrobacter</taxon>
    </lineage>
</organism>
<gene>
    <name evidence="5" type="ORF">CJD36_022165</name>
</gene>
<dbReference type="GO" id="GO:0015679">
    <property type="term" value="P:plasma membrane copper ion transport"/>
    <property type="evidence" value="ECO:0007669"/>
    <property type="project" value="TreeGrafter"/>
</dbReference>
<dbReference type="PROSITE" id="PS51257">
    <property type="entry name" value="PROKAR_LIPOPROTEIN"/>
    <property type="match status" value="1"/>
</dbReference>
<evidence type="ECO:0000259" key="4">
    <source>
        <dbReference type="Pfam" id="PF25973"/>
    </source>
</evidence>
<dbReference type="Gene3D" id="1.10.287.470">
    <property type="entry name" value="Helix hairpin bin"/>
    <property type="match status" value="1"/>
</dbReference>
<dbReference type="GO" id="GO:0022857">
    <property type="term" value="F:transmembrane transporter activity"/>
    <property type="evidence" value="ECO:0007669"/>
    <property type="project" value="InterPro"/>
</dbReference>
<dbReference type="GO" id="GO:0060003">
    <property type="term" value="P:copper ion export"/>
    <property type="evidence" value="ECO:0007669"/>
    <property type="project" value="TreeGrafter"/>
</dbReference>
<evidence type="ECO:0000313" key="5">
    <source>
        <dbReference type="EMBL" id="PQJ08852.1"/>
    </source>
</evidence>
<proteinExistence type="inferred from homology"/>
<keyword evidence="6" id="KW-1185">Reference proteome</keyword>
<dbReference type="PANTHER" id="PTHR30097">
    <property type="entry name" value="CATION EFFLUX SYSTEM PROTEIN CUSB"/>
    <property type="match status" value="1"/>
</dbReference>
<name>A0A2S7SPN2_9BACT</name>
<dbReference type="Proteomes" id="UP000239872">
    <property type="component" value="Unassembled WGS sequence"/>
</dbReference>
<reference evidence="5 6" key="1">
    <citation type="submission" date="2018-01" db="EMBL/GenBank/DDBJ databases">
        <title>A novel member of the phylum Bacteroidetes isolated from glacier ice.</title>
        <authorList>
            <person name="Liu Q."/>
            <person name="Xin Y.-H."/>
        </authorList>
    </citation>
    <scope>NUCLEOTIDE SEQUENCE [LARGE SCALE GENOMIC DNA]</scope>
    <source>
        <strain evidence="5 6">RB1R16</strain>
    </source>
</reference>
<dbReference type="PANTHER" id="PTHR30097:SF4">
    <property type="entry name" value="SLR6042 PROTEIN"/>
    <property type="match status" value="1"/>
</dbReference>
<dbReference type="NCBIfam" id="TIGR01730">
    <property type="entry name" value="RND_mfp"/>
    <property type="match status" value="1"/>
</dbReference>
<dbReference type="Pfam" id="PF25954">
    <property type="entry name" value="Beta-barrel_RND_2"/>
    <property type="match status" value="1"/>
</dbReference>
<dbReference type="RefSeq" id="WP_105041401.1">
    <property type="nucleotide sequence ID" value="NZ_PPSL01000011.1"/>
</dbReference>
<evidence type="ECO:0000256" key="1">
    <source>
        <dbReference type="ARBA" id="ARBA00009477"/>
    </source>
</evidence>
<protein>
    <submittedName>
        <fullName evidence="5">Efflux RND transporter periplasmic adaptor subunit</fullName>
    </submittedName>
</protein>
<dbReference type="Pfam" id="PF25973">
    <property type="entry name" value="BSH_CzcB"/>
    <property type="match status" value="1"/>
</dbReference>
<dbReference type="InterPro" id="IPR051909">
    <property type="entry name" value="MFP_Cation_Efflux"/>
</dbReference>
<dbReference type="Gene3D" id="2.40.30.170">
    <property type="match status" value="1"/>
</dbReference>
<dbReference type="FunFam" id="2.40.30.170:FF:000010">
    <property type="entry name" value="Efflux RND transporter periplasmic adaptor subunit"/>
    <property type="match status" value="1"/>
</dbReference>
<accession>A0A2S7SPN2</accession>